<dbReference type="RefSeq" id="WP_244503517.1">
    <property type="nucleotide sequence ID" value="NZ_FOSZ01000001.1"/>
</dbReference>
<evidence type="ECO:0008006" key="3">
    <source>
        <dbReference type="Google" id="ProtNLM"/>
    </source>
</evidence>
<organism evidence="1 2">
    <name type="scientific">Shimia haliotis</name>
    <dbReference type="NCBI Taxonomy" id="1280847"/>
    <lineage>
        <taxon>Bacteria</taxon>
        <taxon>Pseudomonadati</taxon>
        <taxon>Pseudomonadota</taxon>
        <taxon>Alphaproteobacteria</taxon>
        <taxon>Rhodobacterales</taxon>
        <taxon>Roseobacteraceae</taxon>
    </lineage>
</organism>
<dbReference type="Proteomes" id="UP000198851">
    <property type="component" value="Unassembled WGS sequence"/>
</dbReference>
<evidence type="ECO:0000313" key="1">
    <source>
        <dbReference type="EMBL" id="SFK62514.1"/>
    </source>
</evidence>
<reference evidence="2" key="1">
    <citation type="submission" date="2016-10" db="EMBL/GenBank/DDBJ databases">
        <authorList>
            <person name="Varghese N."/>
            <person name="Submissions S."/>
        </authorList>
    </citation>
    <scope>NUCLEOTIDE SEQUENCE [LARGE SCALE GENOMIC DNA]</scope>
    <source>
        <strain evidence="2">DSM 28453</strain>
    </source>
</reference>
<proteinExistence type="predicted"/>
<accession>A0A1I4B1E2</accession>
<protein>
    <recommendedName>
        <fullName evidence="3">Phospholipase A2</fullName>
    </recommendedName>
</protein>
<name>A0A1I4B1E2_9RHOB</name>
<dbReference type="EMBL" id="FOSZ01000001">
    <property type="protein sequence ID" value="SFK62514.1"/>
    <property type="molecule type" value="Genomic_DNA"/>
</dbReference>
<evidence type="ECO:0000313" key="2">
    <source>
        <dbReference type="Proteomes" id="UP000198851"/>
    </source>
</evidence>
<gene>
    <name evidence="1" type="ORF">SAMN04488036_101733</name>
</gene>
<keyword evidence="2" id="KW-1185">Reference proteome</keyword>
<dbReference type="AlphaFoldDB" id="A0A1I4B1E2"/>
<sequence length="180" mass="19810">MTKLLALIGIFLATQSAAEDRLGPIAQLELWRHARLAETRSADDAALAPFTTDGCSGGMSSVWRGVAQVFPEFRDTQGKTPPWEQCCVIHDQAYHLGGEDSTPFASFQARLVADEQLRVCVVAVAQDDSAALQARYDQPQDKIEQAFSFIADRMFDAVRVGGAPCSGLPWRWGYGWAQCW</sequence>
<dbReference type="STRING" id="1280847.SAMN04488036_101733"/>